<dbReference type="AlphaFoldDB" id="A0A1M4WQ54"/>
<dbReference type="OrthoDB" id="9814591at2"/>
<dbReference type="EC" id="4.2.2.29" evidence="7"/>
<accession>A0A1M4WQ54</accession>
<dbReference type="InterPro" id="IPR003770">
    <property type="entry name" value="MLTG-like"/>
</dbReference>
<comment type="catalytic activity">
    <reaction evidence="7">
        <text>a peptidoglycan chain = a peptidoglycan chain with N-acetyl-1,6-anhydromuramyl-[peptide] at the reducing end + a peptidoglycan chain with N-acetylglucosamine at the non-reducing end.</text>
        <dbReference type="EC" id="4.2.2.29"/>
    </reaction>
</comment>
<evidence type="ECO:0000256" key="1">
    <source>
        <dbReference type="ARBA" id="ARBA00022475"/>
    </source>
</evidence>
<keyword evidence="1 7" id="KW-1003">Cell membrane</keyword>
<dbReference type="Gene3D" id="3.30.1490.480">
    <property type="entry name" value="Endolytic murein transglycosylase"/>
    <property type="match status" value="1"/>
</dbReference>
<evidence type="ECO:0000256" key="2">
    <source>
        <dbReference type="ARBA" id="ARBA00022692"/>
    </source>
</evidence>
<keyword evidence="9" id="KW-1185">Reference proteome</keyword>
<keyword evidence="5 7" id="KW-0456">Lyase</keyword>
<dbReference type="GO" id="GO:0008932">
    <property type="term" value="F:lytic endotransglycosylase activity"/>
    <property type="evidence" value="ECO:0007669"/>
    <property type="project" value="UniProtKB-UniRule"/>
</dbReference>
<name>A0A1M4WQ54_9BACT</name>
<evidence type="ECO:0000256" key="4">
    <source>
        <dbReference type="ARBA" id="ARBA00023136"/>
    </source>
</evidence>
<protein>
    <recommendedName>
        <fullName evidence="7">Endolytic murein transglycosylase</fullName>
        <ecNumber evidence="7">4.2.2.29</ecNumber>
    </recommendedName>
    <alternativeName>
        <fullName evidence="7">Peptidoglycan lytic transglycosylase</fullName>
    </alternativeName>
    <alternativeName>
        <fullName evidence="7">Peptidoglycan polymerization terminase</fullName>
    </alternativeName>
</protein>
<evidence type="ECO:0000313" key="8">
    <source>
        <dbReference type="EMBL" id="SHE83344.1"/>
    </source>
</evidence>
<dbReference type="Proteomes" id="UP000184048">
    <property type="component" value="Unassembled WGS sequence"/>
</dbReference>
<dbReference type="EMBL" id="FQUU01000004">
    <property type="protein sequence ID" value="SHE83344.1"/>
    <property type="molecule type" value="Genomic_DNA"/>
</dbReference>
<evidence type="ECO:0000313" key="9">
    <source>
        <dbReference type="Proteomes" id="UP000184048"/>
    </source>
</evidence>
<sequence>MKNVVWAIVILLLIGVIGAGWFLLGPATGFSTDKEVLYIRTKAPTKQAVLDSIEKNNIVYNLSTFKWLASWMNYWTSIKPGKYEVKKGTSLFTLVRMLRNGHQTPVKLVITKLRTREDLARLTGNKFEFDSLQMLRFLSTSDSLKSYDLDSTTVMSAIIPDTYTYFWNSTPSVVFEKLYAESKKFWTSERKQQAQAHGLTPLQAYTLASIIEEETNNNNEKANIASVYLNRMNKGMPLQADPTIKFALRDFGLKRIYEKYLLVESPYNTYKNKGLPPGPICTPSKKSIDAVLNAPQTEYLYFVASPDFKQEHDFSTSYEEHLKKAKLYQQALNRRDSANKAK</sequence>
<reference evidence="8 9" key="1">
    <citation type="submission" date="2016-11" db="EMBL/GenBank/DDBJ databases">
        <authorList>
            <person name="Jaros S."/>
            <person name="Januszkiewicz K."/>
            <person name="Wedrychowicz H."/>
        </authorList>
    </citation>
    <scope>NUCLEOTIDE SEQUENCE [LARGE SCALE GENOMIC DNA]</scope>
    <source>
        <strain evidence="8 9">DSM 18119</strain>
    </source>
</reference>
<evidence type="ECO:0000256" key="7">
    <source>
        <dbReference type="HAMAP-Rule" id="MF_02065"/>
    </source>
</evidence>
<evidence type="ECO:0000256" key="6">
    <source>
        <dbReference type="ARBA" id="ARBA00023316"/>
    </source>
</evidence>
<dbReference type="GO" id="GO:0005886">
    <property type="term" value="C:plasma membrane"/>
    <property type="evidence" value="ECO:0007669"/>
    <property type="project" value="UniProtKB-UniRule"/>
</dbReference>
<keyword evidence="2 7" id="KW-0812">Transmembrane</keyword>
<dbReference type="PANTHER" id="PTHR30518">
    <property type="entry name" value="ENDOLYTIC MUREIN TRANSGLYCOSYLASE"/>
    <property type="match status" value="1"/>
</dbReference>
<keyword evidence="4 7" id="KW-0472">Membrane</keyword>
<dbReference type="RefSeq" id="WP_072834392.1">
    <property type="nucleotide sequence ID" value="NZ_FQUU01000004.1"/>
</dbReference>
<dbReference type="GO" id="GO:0071555">
    <property type="term" value="P:cell wall organization"/>
    <property type="evidence" value="ECO:0007669"/>
    <property type="project" value="UniProtKB-KW"/>
</dbReference>
<dbReference type="PANTHER" id="PTHR30518:SF2">
    <property type="entry name" value="ENDOLYTIC MUREIN TRANSGLYCOSYLASE"/>
    <property type="match status" value="1"/>
</dbReference>
<dbReference type="Gene3D" id="3.30.160.60">
    <property type="entry name" value="Classic Zinc Finger"/>
    <property type="match status" value="1"/>
</dbReference>
<gene>
    <name evidence="7" type="primary">mltG</name>
    <name evidence="8" type="ORF">SAMN02745131_01181</name>
</gene>
<feature type="site" description="Important for catalytic activity" evidence="7">
    <location>
        <position position="214"/>
    </location>
</feature>
<comment type="similarity">
    <text evidence="7">Belongs to the transglycosylase MltG family.</text>
</comment>
<dbReference type="STRING" id="1121884.SAMN02745131_01181"/>
<evidence type="ECO:0000256" key="5">
    <source>
        <dbReference type="ARBA" id="ARBA00023239"/>
    </source>
</evidence>
<dbReference type="HAMAP" id="MF_02065">
    <property type="entry name" value="MltG"/>
    <property type="match status" value="1"/>
</dbReference>
<proteinExistence type="inferred from homology"/>
<keyword evidence="3 7" id="KW-1133">Transmembrane helix</keyword>
<comment type="function">
    <text evidence="7">Functions as a peptidoglycan terminase that cleaves nascent peptidoglycan strands endolytically to terminate their elongation.</text>
</comment>
<dbReference type="CDD" id="cd08010">
    <property type="entry name" value="MltG_like"/>
    <property type="match status" value="1"/>
</dbReference>
<dbReference type="Pfam" id="PF02618">
    <property type="entry name" value="YceG"/>
    <property type="match status" value="1"/>
</dbReference>
<dbReference type="NCBIfam" id="TIGR00247">
    <property type="entry name" value="endolytic transglycosylase MltG"/>
    <property type="match status" value="1"/>
</dbReference>
<dbReference type="GO" id="GO:0009252">
    <property type="term" value="P:peptidoglycan biosynthetic process"/>
    <property type="evidence" value="ECO:0007669"/>
    <property type="project" value="UniProtKB-UniRule"/>
</dbReference>
<evidence type="ECO:0000256" key="3">
    <source>
        <dbReference type="ARBA" id="ARBA00022989"/>
    </source>
</evidence>
<keyword evidence="6 7" id="KW-0961">Cell wall biogenesis/degradation</keyword>
<organism evidence="8 9">
    <name type="scientific">Flavisolibacter ginsengisoli DSM 18119</name>
    <dbReference type="NCBI Taxonomy" id="1121884"/>
    <lineage>
        <taxon>Bacteria</taxon>
        <taxon>Pseudomonadati</taxon>
        <taxon>Bacteroidota</taxon>
        <taxon>Chitinophagia</taxon>
        <taxon>Chitinophagales</taxon>
        <taxon>Chitinophagaceae</taxon>
        <taxon>Flavisolibacter</taxon>
    </lineage>
</organism>